<dbReference type="GO" id="GO:0006487">
    <property type="term" value="P:protein N-linked glycosylation"/>
    <property type="evidence" value="ECO:0007669"/>
    <property type="project" value="UniProtKB-UniRule"/>
</dbReference>
<dbReference type="AlphaFoldDB" id="A0A6A5BRG9"/>
<comment type="caution">
    <text evidence="7">The sequence shown here is derived from an EMBL/GenBank/DDBJ whole genome shotgun (WGS) entry which is preliminary data.</text>
</comment>
<feature type="transmembrane region" description="Helical" evidence="6">
    <location>
        <begin position="15"/>
        <end position="39"/>
    </location>
</feature>
<comment type="function">
    <text evidence="6">Subunit of the oligosaccharyl transferase (OST) complex that catalyzes the initial transfer of a defined glycan (Glc(3)Man(9)GlcNAc(2) in eukaryotes) from the lipid carrier dolichol-pyrophosphate to an asparagine residue within an Asn-X-Ser/Thr consensus motif in nascent polypeptide chains, the first step in protein N-glycosylation. N-glycosylation occurs cotranslationally and the complex associates with the Sec61 complex at the channel-forming translocon complex that mediates protein translocation across the endoplasmic reticulum (ER). All subunits are required for a maximal enzyme activity.</text>
</comment>
<keyword evidence="4 6" id="KW-1133">Transmembrane helix</keyword>
<evidence type="ECO:0000256" key="5">
    <source>
        <dbReference type="ARBA" id="ARBA00023136"/>
    </source>
</evidence>
<keyword evidence="3 6" id="KW-0812">Transmembrane</keyword>
<keyword evidence="5 6" id="KW-0472">Membrane</keyword>
<keyword evidence="8" id="KW-1185">Reference proteome</keyword>
<reference evidence="7 8" key="1">
    <citation type="journal article" date="2019" name="Sci. Rep.">
        <title>Nanopore sequencing improves the draft genome of the human pathogenic amoeba Naegleria fowleri.</title>
        <authorList>
            <person name="Liechti N."/>
            <person name="Schurch N."/>
            <person name="Bruggmann R."/>
            <person name="Wittwer M."/>
        </authorList>
    </citation>
    <scope>NUCLEOTIDE SEQUENCE [LARGE SCALE GENOMIC DNA]</scope>
    <source>
        <strain evidence="7 8">ATCC 30894</strain>
    </source>
</reference>
<organism evidence="7 8">
    <name type="scientific">Naegleria fowleri</name>
    <name type="common">Brain eating amoeba</name>
    <dbReference type="NCBI Taxonomy" id="5763"/>
    <lineage>
        <taxon>Eukaryota</taxon>
        <taxon>Discoba</taxon>
        <taxon>Heterolobosea</taxon>
        <taxon>Tetramitia</taxon>
        <taxon>Eutetramitia</taxon>
        <taxon>Vahlkampfiidae</taxon>
        <taxon>Naegleria</taxon>
    </lineage>
</organism>
<dbReference type="OrthoDB" id="18408at2759"/>
<comment type="subunit">
    <text evidence="6">Component of the oligosaccharyltransferase (OST) complex.</text>
</comment>
<evidence type="ECO:0000256" key="4">
    <source>
        <dbReference type="ARBA" id="ARBA00022989"/>
    </source>
</evidence>
<dbReference type="RefSeq" id="XP_044562439.1">
    <property type="nucleotide sequence ID" value="XM_044706309.1"/>
</dbReference>
<dbReference type="Pfam" id="PF05251">
    <property type="entry name" value="Ost5"/>
    <property type="match status" value="1"/>
</dbReference>
<dbReference type="OMA" id="MERYVGP"/>
<name>A0A6A5BRG9_NAEFO</name>
<proteinExistence type="inferred from homology"/>
<dbReference type="VEuPathDB" id="AmoebaDB:NfTy_058580"/>
<evidence type="ECO:0000256" key="1">
    <source>
        <dbReference type="ARBA" id="ARBA00004141"/>
    </source>
</evidence>
<dbReference type="PANTHER" id="PTHR13636">
    <property type="entry name" value="TRANSMEMBRANE PROTEIN 258"/>
    <property type="match status" value="1"/>
</dbReference>
<sequence>MSSTQYHSPVDPSSYPTLAVVLTSIGLMFMALFLVYEATTTKQHRNLFKELTLASFSSVILGLGLFFTLLWTGVYV</sequence>
<comment type="subcellular location">
    <subcellularLocation>
        <location evidence="1 6">Membrane</location>
        <topology evidence="1 6">Multi-pass membrane protein</topology>
    </subcellularLocation>
</comment>
<evidence type="ECO:0000256" key="3">
    <source>
        <dbReference type="ARBA" id="ARBA00022692"/>
    </source>
</evidence>
<dbReference type="InterPro" id="IPR007915">
    <property type="entry name" value="TMEM258/Ost5"/>
</dbReference>
<evidence type="ECO:0000256" key="6">
    <source>
        <dbReference type="RuleBase" id="RU367008"/>
    </source>
</evidence>
<dbReference type="Proteomes" id="UP000444721">
    <property type="component" value="Unassembled WGS sequence"/>
</dbReference>
<comment type="similarity">
    <text evidence="2 6">Belongs to the OST5 family.</text>
</comment>
<dbReference type="EMBL" id="VFQX01000033">
    <property type="protein sequence ID" value="KAF0977726.1"/>
    <property type="molecule type" value="Genomic_DNA"/>
</dbReference>
<dbReference type="GeneID" id="68110266"/>
<dbReference type="GO" id="GO:0008250">
    <property type="term" value="C:oligosaccharyltransferase complex"/>
    <property type="evidence" value="ECO:0007669"/>
    <property type="project" value="UniProtKB-UniRule"/>
</dbReference>
<evidence type="ECO:0000313" key="7">
    <source>
        <dbReference type="EMBL" id="KAF0977726.1"/>
    </source>
</evidence>
<gene>
    <name evidence="7" type="ORF">FDP41_003048</name>
</gene>
<evidence type="ECO:0000313" key="8">
    <source>
        <dbReference type="Proteomes" id="UP000444721"/>
    </source>
</evidence>
<feature type="transmembrane region" description="Helical" evidence="6">
    <location>
        <begin position="51"/>
        <end position="74"/>
    </location>
</feature>
<dbReference type="VEuPathDB" id="AmoebaDB:FDP41_003048"/>
<protein>
    <recommendedName>
        <fullName evidence="6">Dolichyl-diphosphooligosaccharide-protein glycosyltransferase subunit OST5</fullName>
    </recommendedName>
</protein>
<evidence type="ECO:0000256" key="2">
    <source>
        <dbReference type="ARBA" id="ARBA00009825"/>
    </source>
</evidence>
<accession>A0A6A5BRG9</accession>